<dbReference type="RefSeq" id="WP_207542873.1">
    <property type="nucleotide sequence ID" value="NZ_JAFNAA010000141.1"/>
</dbReference>
<evidence type="ECO:0000313" key="3">
    <source>
        <dbReference type="Proteomes" id="UP000664658"/>
    </source>
</evidence>
<proteinExistence type="predicted"/>
<feature type="non-terminal residue" evidence="2">
    <location>
        <position position="1"/>
    </location>
</feature>
<gene>
    <name evidence="2" type="ORF">J2R62_17645</name>
</gene>
<sequence>VVQSLAVRRRRQAEAGSTGFTGQIGIDANDMLNLGAQRASSCIDVITRVIDRHMAAKASRSNAATINTSAWAACTNTATTDVGAARTERRAGHMGSVRESSERRKRNKRARMTGPATVMVGLRVGLKTKPRSGITARYVNEHNARRMITGTSLDSKLGGVDGK</sequence>
<dbReference type="Proteomes" id="UP000664658">
    <property type="component" value="Unassembled WGS sequence"/>
</dbReference>
<accession>A0A8I1W949</accession>
<feature type="non-terminal residue" evidence="2">
    <location>
        <position position="163"/>
    </location>
</feature>
<protein>
    <submittedName>
        <fullName evidence="2">Uncharacterized protein</fullName>
    </submittedName>
</protein>
<feature type="region of interest" description="Disordered" evidence="1">
    <location>
        <begin position="88"/>
        <end position="111"/>
    </location>
</feature>
<organism evidence="2 3">
    <name type="scientific">Plesiomonas shigelloides</name>
    <name type="common">Aeromonas shigelloides</name>
    <dbReference type="NCBI Taxonomy" id="703"/>
    <lineage>
        <taxon>Bacteria</taxon>
        <taxon>Pseudomonadati</taxon>
        <taxon>Pseudomonadota</taxon>
        <taxon>Gammaproteobacteria</taxon>
        <taxon>Enterobacterales</taxon>
        <taxon>Enterobacteriaceae</taxon>
        <taxon>Plesiomonas</taxon>
    </lineage>
</organism>
<dbReference type="EMBL" id="JAFNAA010000141">
    <property type="protein sequence ID" value="MBO1109973.1"/>
    <property type="molecule type" value="Genomic_DNA"/>
</dbReference>
<evidence type="ECO:0000313" key="2">
    <source>
        <dbReference type="EMBL" id="MBO1109973.1"/>
    </source>
</evidence>
<comment type="caution">
    <text evidence="2">The sequence shown here is derived from an EMBL/GenBank/DDBJ whole genome shotgun (WGS) entry which is preliminary data.</text>
</comment>
<evidence type="ECO:0000256" key="1">
    <source>
        <dbReference type="SAM" id="MobiDB-lite"/>
    </source>
</evidence>
<dbReference type="AlphaFoldDB" id="A0A8I1W949"/>
<name>A0A8I1W949_PLESH</name>
<reference evidence="2" key="1">
    <citation type="submission" date="2021-03" db="EMBL/GenBank/DDBJ databases">
        <title>Plesiomonas shigelloides zfcc0051, isolated from zebrafish feces.</title>
        <authorList>
            <person name="Vanderhoek Z."/>
            <person name="Gaulke C."/>
        </authorList>
    </citation>
    <scope>NUCLEOTIDE SEQUENCE</scope>
    <source>
        <strain evidence="2">Zfcc0051</strain>
    </source>
</reference>